<comment type="caution">
    <text evidence="1">The sequence shown here is derived from an EMBL/GenBank/DDBJ whole genome shotgun (WGS) entry which is preliminary data.</text>
</comment>
<accession>A0AA38H210</accession>
<evidence type="ECO:0000313" key="1">
    <source>
        <dbReference type="EMBL" id="KAI9633242.1"/>
    </source>
</evidence>
<organism evidence="1 2">
    <name type="scientific">Dioszegia hungarica</name>
    <dbReference type="NCBI Taxonomy" id="4972"/>
    <lineage>
        <taxon>Eukaryota</taxon>
        <taxon>Fungi</taxon>
        <taxon>Dikarya</taxon>
        <taxon>Basidiomycota</taxon>
        <taxon>Agaricomycotina</taxon>
        <taxon>Tremellomycetes</taxon>
        <taxon>Tremellales</taxon>
        <taxon>Bulleribasidiaceae</taxon>
        <taxon>Dioszegia</taxon>
    </lineage>
</organism>
<sequence length="371" mass="41561">MQAPPPKSKARRRPFLIASCTIFLAGLFAISTYGDNPAPGRMSWTLSFGPDVVVEKGSHTGPRADAMTMAFAGVGEPPELNISSSDQGTYTHFPPQSVCAFVSDDRSFIAPSDLGLDDVTFLRTRLPALSEARSVAFYLNMLWTIRHQQRLIRLTAVQKPGWHGSWAKHENMLKMAEDDSCKIKADVSVADIPGYGCLQVRNLTDIRQQEYSFHDLRRRWGIHDDILFAVSEDAYPESSGRYNAGFLIMQNKPELKGIIQKWLTCPDEIPGCAKYKTVWMHDQGAMNDYIIPELEERGLVRALPCDEATGSTEHASNPQTNSLFKNGKRCRGTIVTHAWWHGKNHLLEEAVQLLAYNLLLVLEDAMDPAWI</sequence>
<dbReference type="EMBL" id="JAKWFO010000011">
    <property type="protein sequence ID" value="KAI9633242.1"/>
    <property type="molecule type" value="Genomic_DNA"/>
</dbReference>
<dbReference type="GeneID" id="77726920"/>
<evidence type="ECO:0000313" key="2">
    <source>
        <dbReference type="Proteomes" id="UP001164286"/>
    </source>
</evidence>
<dbReference type="Proteomes" id="UP001164286">
    <property type="component" value="Unassembled WGS sequence"/>
</dbReference>
<name>A0AA38H210_9TREE</name>
<gene>
    <name evidence="1" type="ORF">MKK02DRAFT_29115</name>
</gene>
<protein>
    <submittedName>
        <fullName evidence="1">Uncharacterized protein</fullName>
    </submittedName>
</protein>
<dbReference type="RefSeq" id="XP_052943019.1">
    <property type="nucleotide sequence ID" value="XM_053087715.1"/>
</dbReference>
<proteinExistence type="predicted"/>
<reference evidence="1" key="1">
    <citation type="journal article" date="2022" name="G3 (Bethesda)">
        <title>High quality genome of the basidiomycete yeast Dioszegia hungarica PDD-24b-2 isolated from cloud water.</title>
        <authorList>
            <person name="Jarrige D."/>
            <person name="Haridas S."/>
            <person name="Bleykasten-Grosshans C."/>
            <person name="Joly M."/>
            <person name="Nadalig T."/>
            <person name="Sancelme M."/>
            <person name="Vuilleumier S."/>
            <person name="Grigoriev I.V."/>
            <person name="Amato P."/>
            <person name="Bringel F."/>
        </authorList>
    </citation>
    <scope>NUCLEOTIDE SEQUENCE</scope>
    <source>
        <strain evidence="1">PDD-24b-2</strain>
    </source>
</reference>
<keyword evidence="2" id="KW-1185">Reference proteome</keyword>
<dbReference type="AlphaFoldDB" id="A0AA38H210"/>